<reference evidence="2 3" key="1">
    <citation type="submission" date="2015-04" db="EMBL/GenBank/DDBJ databases">
        <title>Lasius niger genome sequencing.</title>
        <authorList>
            <person name="Konorov E.A."/>
            <person name="Nikitin M.A."/>
            <person name="Kirill M.V."/>
            <person name="Chang P."/>
        </authorList>
    </citation>
    <scope>NUCLEOTIDE SEQUENCE [LARGE SCALE GENOMIC DNA]</scope>
    <source>
        <tissue evidence="2">Whole</tissue>
    </source>
</reference>
<feature type="compositionally biased region" description="Pro residues" evidence="1">
    <location>
        <begin position="8"/>
        <end position="30"/>
    </location>
</feature>
<proteinExistence type="predicted"/>
<keyword evidence="3" id="KW-1185">Reference proteome</keyword>
<accession>A0A0J7K1G0</accession>
<protein>
    <submittedName>
        <fullName evidence="2">Uncharacterized protein</fullName>
    </submittedName>
</protein>
<feature type="region of interest" description="Disordered" evidence="1">
    <location>
        <begin position="1"/>
        <end position="38"/>
    </location>
</feature>
<dbReference type="AlphaFoldDB" id="A0A0J7K1G0"/>
<dbReference type="Proteomes" id="UP000036403">
    <property type="component" value="Unassembled WGS sequence"/>
</dbReference>
<dbReference type="PaxDb" id="67767-A0A0J7K1G0"/>
<evidence type="ECO:0000256" key="1">
    <source>
        <dbReference type="SAM" id="MobiDB-lite"/>
    </source>
</evidence>
<feature type="non-terminal residue" evidence="2">
    <location>
        <position position="1"/>
    </location>
</feature>
<sequence length="38" mass="4331">IVDKMEHPPQPFAMPPPYPYPQPPPPPPQQPCKQNVKN</sequence>
<evidence type="ECO:0000313" key="3">
    <source>
        <dbReference type="Proteomes" id="UP000036403"/>
    </source>
</evidence>
<gene>
    <name evidence="2" type="ORF">RF55_18031</name>
</gene>
<evidence type="ECO:0000313" key="2">
    <source>
        <dbReference type="EMBL" id="KMQ84293.1"/>
    </source>
</evidence>
<name>A0A0J7K1G0_LASNI</name>
<dbReference type="EMBL" id="LBMM01016853">
    <property type="protein sequence ID" value="KMQ84293.1"/>
    <property type="molecule type" value="Genomic_DNA"/>
</dbReference>
<comment type="caution">
    <text evidence="2">The sequence shown here is derived from an EMBL/GenBank/DDBJ whole genome shotgun (WGS) entry which is preliminary data.</text>
</comment>
<organism evidence="2 3">
    <name type="scientific">Lasius niger</name>
    <name type="common">Black garden ant</name>
    <dbReference type="NCBI Taxonomy" id="67767"/>
    <lineage>
        <taxon>Eukaryota</taxon>
        <taxon>Metazoa</taxon>
        <taxon>Ecdysozoa</taxon>
        <taxon>Arthropoda</taxon>
        <taxon>Hexapoda</taxon>
        <taxon>Insecta</taxon>
        <taxon>Pterygota</taxon>
        <taxon>Neoptera</taxon>
        <taxon>Endopterygota</taxon>
        <taxon>Hymenoptera</taxon>
        <taxon>Apocrita</taxon>
        <taxon>Aculeata</taxon>
        <taxon>Formicoidea</taxon>
        <taxon>Formicidae</taxon>
        <taxon>Formicinae</taxon>
        <taxon>Lasius</taxon>
        <taxon>Lasius</taxon>
    </lineage>
</organism>